<dbReference type="RefSeq" id="WP_140192435.1">
    <property type="nucleotide sequence ID" value="NZ_CP065915.1"/>
</dbReference>
<evidence type="ECO:0000256" key="6">
    <source>
        <dbReference type="ARBA" id="ARBA00023136"/>
    </source>
</evidence>
<dbReference type="InterPro" id="IPR035906">
    <property type="entry name" value="MetI-like_sf"/>
</dbReference>
<keyword evidence="6 7" id="KW-0472">Membrane</keyword>
<organism evidence="10 11">
    <name type="scientific">Pelagovum pacificum</name>
    <dbReference type="NCBI Taxonomy" id="2588711"/>
    <lineage>
        <taxon>Bacteria</taxon>
        <taxon>Pseudomonadati</taxon>
        <taxon>Pseudomonadota</taxon>
        <taxon>Alphaproteobacteria</taxon>
        <taxon>Rhodobacterales</taxon>
        <taxon>Paracoccaceae</taxon>
        <taxon>Pelagovum</taxon>
    </lineage>
</organism>
<dbReference type="Pfam" id="PF00528">
    <property type="entry name" value="BPD_transp_1"/>
    <property type="match status" value="1"/>
</dbReference>
<evidence type="ECO:0000256" key="2">
    <source>
        <dbReference type="ARBA" id="ARBA00022448"/>
    </source>
</evidence>
<feature type="transmembrane region" description="Helical" evidence="7">
    <location>
        <begin position="34"/>
        <end position="55"/>
    </location>
</feature>
<reference evidence="10 11" key="1">
    <citation type="submission" date="2019-06" db="EMBL/GenBank/DDBJ databases">
        <title>Genome of new Rhodobacteraceae sp. SM1903.</title>
        <authorList>
            <person name="Ren X."/>
        </authorList>
    </citation>
    <scope>NUCLEOTIDE SEQUENCE [LARGE SCALE GENOMIC DNA]</scope>
    <source>
        <strain evidence="10 11">SM1903</strain>
    </source>
</reference>
<accession>A0A5C5GAC2</accession>
<feature type="compositionally biased region" description="Polar residues" evidence="8">
    <location>
        <begin position="1"/>
        <end position="16"/>
    </location>
</feature>
<evidence type="ECO:0000313" key="11">
    <source>
        <dbReference type="Proteomes" id="UP000314011"/>
    </source>
</evidence>
<dbReference type="AlphaFoldDB" id="A0A5C5GAC2"/>
<dbReference type="Gene3D" id="1.10.3720.10">
    <property type="entry name" value="MetI-like"/>
    <property type="match status" value="1"/>
</dbReference>
<protein>
    <submittedName>
        <fullName evidence="10">Sugar ABC transporter permease</fullName>
    </submittedName>
</protein>
<evidence type="ECO:0000256" key="4">
    <source>
        <dbReference type="ARBA" id="ARBA00022692"/>
    </source>
</evidence>
<feature type="domain" description="ABC transmembrane type-1" evidence="9">
    <location>
        <begin position="92"/>
        <end position="304"/>
    </location>
</feature>
<feature type="transmembrane region" description="Helical" evidence="7">
    <location>
        <begin position="286"/>
        <end position="305"/>
    </location>
</feature>
<dbReference type="CDD" id="cd06261">
    <property type="entry name" value="TM_PBP2"/>
    <property type="match status" value="1"/>
</dbReference>
<proteinExistence type="inferred from homology"/>
<sequence>MTSHADQPNVARTLTGQSGGEIPRDDWSAGRGRLFLLLVAPSVLLLVLLNAYPVFYAALQSVRNGTLISPGEFVGLSNFAKVLQSPDFWHSVRFTAIFTVSGVAGSWLIGMALALLLRAGVYGGGTVKVLLLLPWVVPIVVSSMAWNWLVATPDSPMPTLARMLGFETPLFLADPLLAAITVCVFKVWCSFPFMMLIMSAALSGIDRSVYEAASIDGATGWQRLRYITLPLTARTTYISWILMTIFCVNDFPTIYLLTAGGPIDATTSLIVLAYRLVFQNFQTGPGVAIALMMTAAMVVVSLILFRQIRKSGGPA</sequence>
<evidence type="ECO:0000313" key="10">
    <source>
        <dbReference type="EMBL" id="TNY31755.1"/>
    </source>
</evidence>
<evidence type="ECO:0000256" key="3">
    <source>
        <dbReference type="ARBA" id="ARBA00022475"/>
    </source>
</evidence>
<dbReference type="EMBL" id="VFFF01000001">
    <property type="protein sequence ID" value="TNY31755.1"/>
    <property type="molecule type" value="Genomic_DNA"/>
</dbReference>
<name>A0A5C5GAC2_9RHOB</name>
<feature type="transmembrane region" description="Helical" evidence="7">
    <location>
        <begin position="170"/>
        <end position="189"/>
    </location>
</feature>
<evidence type="ECO:0000256" key="1">
    <source>
        <dbReference type="ARBA" id="ARBA00004651"/>
    </source>
</evidence>
<keyword evidence="2 7" id="KW-0813">Transport</keyword>
<comment type="subcellular location">
    <subcellularLocation>
        <location evidence="1 7">Cell membrane</location>
        <topology evidence="1 7">Multi-pass membrane protein</topology>
    </subcellularLocation>
</comment>
<feature type="region of interest" description="Disordered" evidence="8">
    <location>
        <begin position="1"/>
        <end position="24"/>
    </location>
</feature>
<keyword evidence="3" id="KW-1003">Cell membrane</keyword>
<evidence type="ECO:0000256" key="8">
    <source>
        <dbReference type="SAM" id="MobiDB-lite"/>
    </source>
</evidence>
<feature type="transmembrane region" description="Helical" evidence="7">
    <location>
        <begin position="94"/>
        <end position="117"/>
    </location>
</feature>
<dbReference type="OrthoDB" id="9773727at2"/>
<dbReference type="PANTHER" id="PTHR43005">
    <property type="entry name" value="BLR7065 PROTEIN"/>
    <property type="match status" value="1"/>
</dbReference>
<dbReference type="SUPFAM" id="SSF161098">
    <property type="entry name" value="MetI-like"/>
    <property type="match status" value="1"/>
</dbReference>
<dbReference type="PROSITE" id="PS50928">
    <property type="entry name" value="ABC_TM1"/>
    <property type="match status" value="1"/>
</dbReference>
<dbReference type="Proteomes" id="UP000314011">
    <property type="component" value="Unassembled WGS sequence"/>
</dbReference>
<comment type="caution">
    <text evidence="10">The sequence shown here is derived from an EMBL/GenBank/DDBJ whole genome shotgun (WGS) entry which is preliminary data.</text>
</comment>
<dbReference type="GO" id="GO:0055085">
    <property type="term" value="P:transmembrane transport"/>
    <property type="evidence" value="ECO:0007669"/>
    <property type="project" value="InterPro"/>
</dbReference>
<comment type="similarity">
    <text evidence="7">Belongs to the binding-protein-dependent transport system permease family.</text>
</comment>
<dbReference type="InterPro" id="IPR000515">
    <property type="entry name" value="MetI-like"/>
</dbReference>
<dbReference type="GO" id="GO:0005886">
    <property type="term" value="C:plasma membrane"/>
    <property type="evidence" value="ECO:0007669"/>
    <property type="project" value="UniProtKB-SubCell"/>
</dbReference>
<dbReference type="PANTHER" id="PTHR43005:SF1">
    <property type="entry name" value="SPERMIDINE_PUTRESCINE TRANSPORT SYSTEM PERMEASE PROTEIN"/>
    <property type="match status" value="1"/>
</dbReference>
<keyword evidence="4 7" id="KW-0812">Transmembrane</keyword>
<keyword evidence="11" id="KW-1185">Reference proteome</keyword>
<keyword evidence="5 7" id="KW-1133">Transmembrane helix</keyword>
<evidence type="ECO:0000259" key="9">
    <source>
        <dbReference type="PROSITE" id="PS50928"/>
    </source>
</evidence>
<evidence type="ECO:0000256" key="5">
    <source>
        <dbReference type="ARBA" id="ARBA00022989"/>
    </source>
</evidence>
<evidence type="ECO:0000256" key="7">
    <source>
        <dbReference type="RuleBase" id="RU363032"/>
    </source>
</evidence>
<gene>
    <name evidence="10" type="ORF">FHY64_00170</name>
</gene>
<feature type="transmembrane region" description="Helical" evidence="7">
    <location>
        <begin position="129"/>
        <end position="150"/>
    </location>
</feature>